<evidence type="ECO:0000313" key="1">
    <source>
        <dbReference type="EMBL" id="PZO88181.1"/>
    </source>
</evidence>
<name>A0A2W5BYP4_9SPHN</name>
<sequence>MRKPGSVASLETLGRVRLSDNFFMRDFLYSEIANFLGVPNMPDDPDLAIEMGSRLCQELLDPLQVRFGRISIRSAYRSVAVNAVGNERGFNCASNESNYAGHIWDRRDQNGFGGATACIVVNRFIPYYEATGDWQAMAWWVHDHLPHGGMEFFPKLAAFNLRWHEQPVPSIYSHIAGARGWLTKAGAPDHHRTDHADRYAAWLAWDGRAQP</sequence>
<comment type="caution">
    <text evidence="1">The sequence shown here is derived from an EMBL/GenBank/DDBJ whole genome shotgun (WGS) entry which is preliminary data.</text>
</comment>
<dbReference type="SUPFAM" id="SSF55166">
    <property type="entry name" value="Hedgehog/DD-peptidase"/>
    <property type="match status" value="1"/>
</dbReference>
<reference evidence="1 2" key="1">
    <citation type="submission" date="2017-08" db="EMBL/GenBank/DDBJ databases">
        <title>Infants hospitalized years apart are colonized by the same room-sourced microbial strains.</title>
        <authorList>
            <person name="Brooks B."/>
            <person name="Olm M.R."/>
            <person name="Firek B.A."/>
            <person name="Baker R."/>
            <person name="Thomas B.C."/>
            <person name="Morowitz M.J."/>
            <person name="Banfield J.F."/>
        </authorList>
    </citation>
    <scope>NUCLEOTIDE SEQUENCE [LARGE SCALE GENOMIC DNA]</scope>
    <source>
        <strain evidence="1">S2_018_000_R2_101</strain>
    </source>
</reference>
<protein>
    <submittedName>
        <fullName evidence="1">Peptidase M15</fullName>
    </submittedName>
</protein>
<evidence type="ECO:0000313" key="2">
    <source>
        <dbReference type="Proteomes" id="UP000249066"/>
    </source>
</evidence>
<accession>A0A2W5BYP4</accession>
<dbReference type="Proteomes" id="UP000249066">
    <property type="component" value="Unassembled WGS sequence"/>
</dbReference>
<dbReference type="InterPro" id="IPR009045">
    <property type="entry name" value="Zn_M74/Hedgehog-like"/>
</dbReference>
<dbReference type="EMBL" id="QFNN01000099">
    <property type="protein sequence ID" value="PZO88181.1"/>
    <property type="molecule type" value="Genomic_DNA"/>
</dbReference>
<dbReference type="AlphaFoldDB" id="A0A2W5BYP4"/>
<gene>
    <name evidence="1" type="ORF">DI623_13235</name>
</gene>
<organism evidence="1 2">
    <name type="scientific">Sphingomonas sanxanigenens</name>
    <dbReference type="NCBI Taxonomy" id="397260"/>
    <lineage>
        <taxon>Bacteria</taxon>
        <taxon>Pseudomonadati</taxon>
        <taxon>Pseudomonadota</taxon>
        <taxon>Alphaproteobacteria</taxon>
        <taxon>Sphingomonadales</taxon>
        <taxon>Sphingomonadaceae</taxon>
        <taxon>Sphingomonas</taxon>
    </lineage>
</organism>
<proteinExistence type="predicted"/>